<dbReference type="Pfam" id="PF11563">
    <property type="entry name" value="Protoglobin"/>
    <property type="match status" value="1"/>
</dbReference>
<evidence type="ECO:0000259" key="4">
    <source>
        <dbReference type="PROSITE" id="PS50887"/>
    </source>
</evidence>
<evidence type="ECO:0000259" key="3">
    <source>
        <dbReference type="PROSITE" id="PS50883"/>
    </source>
</evidence>
<dbReference type="PATRIC" id="fig|178606.4.peg.83"/>
<dbReference type="EMBL" id="JPGK01000001">
    <property type="protein sequence ID" value="KGA94871.1"/>
    <property type="molecule type" value="Genomic_DNA"/>
</dbReference>
<accession>A0A094YNP7</accession>
<dbReference type="InterPro" id="IPR044398">
    <property type="entry name" value="Globin-sensor_dom"/>
</dbReference>
<dbReference type="Gene3D" id="3.20.20.450">
    <property type="entry name" value="EAL domain"/>
    <property type="match status" value="1"/>
</dbReference>
<dbReference type="GO" id="GO:0019825">
    <property type="term" value="F:oxygen binding"/>
    <property type="evidence" value="ECO:0007669"/>
    <property type="project" value="InterPro"/>
</dbReference>
<dbReference type="InterPro" id="IPR000160">
    <property type="entry name" value="GGDEF_dom"/>
</dbReference>
<dbReference type="AlphaFoldDB" id="A0A094YNP7"/>
<dbReference type="Pfam" id="PF01590">
    <property type="entry name" value="GAF"/>
    <property type="match status" value="1"/>
</dbReference>
<dbReference type="GO" id="GO:0020037">
    <property type="term" value="F:heme binding"/>
    <property type="evidence" value="ECO:0007669"/>
    <property type="project" value="InterPro"/>
</dbReference>
<dbReference type="InterPro" id="IPR029787">
    <property type="entry name" value="Nucleotide_cyclase"/>
</dbReference>
<dbReference type="CDD" id="cd01948">
    <property type="entry name" value="EAL"/>
    <property type="match status" value="1"/>
</dbReference>
<dbReference type="InterPro" id="IPR035919">
    <property type="entry name" value="EAL_sf"/>
</dbReference>
<dbReference type="InterPro" id="IPR029016">
    <property type="entry name" value="GAF-like_dom_sf"/>
</dbReference>
<name>A0A094YNP7_9BACT</name>
<dbReference type="PANTHER" id="PTHR33121:SF70">
    <property type="entry name" value="SIGNALING PROTEIN YKOW"/>
    <property type="match status" value="1"/>
</dbReference>
<evidence type="ECO:0000256" key="1">
    <source>
        <dbReference type="ARBA" id="ARBA00015125"/>
    </source>
</evidence>
<evidence type="ECO:0000313" key="6">
    <source>
        <dbReference type="Proteomes" id="UP000029452"/>
    </source>
</evidence>
<dbReference type="Pfam" id="PF00563">
    <property type="entry name" value="EAL"/>
    <property type="match status" value="1"/>
</dbReference>
<evidence type="ECO:0000313" key="5">
    <source>
        <dbReference type="EMBL" id="KGA94871.1"/>
    </source>
</evidence>
<evidence type="ECO:0000256" key="2">
    <source>
        <dbReference type="ARBA" id="ARBA00029839"/>
    </source>
</evidence>
<dbReference type="CDD" id="cd14759">
    <property type="entry name" value="GS_GGDEF_2"/>
    <property type="match status" value="1"/>
</dbReference>
<dbReference type="InterPro" id="IPR001633">
    <property type="entry name" value="EAL_dom"/>
</dbReference>
<dbReference type="PROSITE" id="PS50887">
    <property type="entry name" value="GGDEF"/>
    <property type="match status" value="1"/>
</dbReference>
<dbReference type="InterPro" id="IPR043128">
    <property type="entry name" value="Rev_trsase/Diguanyl_cyclase"/>
</dbReference>
<dbReference type="SMART" id="SM00267">
    <property type="entry name" value="GGDEF"/>
    <property type="match status" value="1"/>
</dbReference>
<proteinExistence type="predicted"/>
<dbReference type="SUPFAM" id="SSF141868">
    <property type="entry name" value="EAL domain-like"/>
    <property type="match status" value="1"/>
</dbReference>
<dbReference type="CDD" id="cd01949">
    <property type="entry name" value="GGDEF"/>
    <property type="match status" value="1"/>
</dbReference>
<dbReference type="Proteomes" id="UP000029452">
    <property type="component" value="Unassembled WGS sequence"/>
</dbReference>
<dbReference type="SUPFAM" id="SSF55073">
    <property type="entry name" value="Nucleotide cyclase"/>
    <property type="match status" value="1"/>
</dbReference>
<dbReference type="NCBIfam" id="TIGR00254">
    <property type="entry name" value="GGDEF"/>
    <property type="match status" value="1"/>
</dbReference>
<dbReference type="Gene3D" id="3.30.70.270">
    <property type="match status" value="1"/>
</dbReference>
<dbReference type="Pfam" id="PF00990">
    <property type="entry name" value="GGDEF"/>
    <property type="match status" value="1"/>
</dbReference>
<protein>
    <recommendedName>
        <fullName evidence="1">Diguanylate cyclase DosC</fullName>
    </recommendedName>
    <alternativeName>
        <fullName evidence="2">Direct oxygen-sensing cyclase</fullName>
    </alternativeName>
</protein>
<dbReference type="OrthoDB" id="23692at2"/>
<dbReference type="SMART" id="SM00052">
    <property type="entry name" value="EAL"/>
    <property type="match status" value="1"/>
</dbReference>
<sequence length="1200" mass="134382">MTFFNPEIPSSSQGGPDRFPEILSACLQVSDEALDSTSLYRDVSGLLETLEWIRTVWIASRPSTGGWPVAAGKEGLPREDFPEGIELAENAWREGRTIQGALPSGDGAWIFLPIFVRDRVHGLLALLCNTTDIPEERIRFLDAVARAIGSGLLRLDLQGSFHLLENLYVSLVASVEELLPSRDPGRLLESLCQTLVRGELFEAAWLGEPGPGGDFRVLARAGSGADAIGHSVVNAKDGRETSLVRRCWTSAETVAARFPDDLTGPERDLFALNNWRSGMAVPVTRDGVLDMVLLLTSAKEGSLHPDVQEHCRRIARLLGYSLSEIALREKLFDQVQRESLRARQDPLTGLPNRLSLEDRVSEAVARARRTGSLMAVCMLDLDNFKALNDLNGHAAGDLVLRQLAERFRRIQREEEFLARMGGDEFVLVLEGLRGPEELVPVFERIRSIILSPFALGEGHLAPLDLSAGVALYPLDGDDPDLLLRRADNALYTSKIQKSSRSVWWKRWEAREMAGENPPEYGLDPYGPESSHFLERTDKFHFMAAEEFIRDFYEKLRLIPRTRAIIDCLSPEEMEHLKDRQKDHLTLLLSVSVTRDALFRAGYLMGRTHALVGVDRSQIDESYRLFQSIFQEKVFQSGLPKEEKVGLFSIFLARLKDDTEGQFKGLESTVEAYHSFLGRSLPASGSLMPDVMAEEMEILGQLPGIRSVILFRPDREGLFVPVFSHQTPEEYREFLMAGGEHPVLDSGQPQGKGLIPQAWLDGKIMSSPTAVSDPRLKPWIILYEKMGIRSTVAIPVFDVQGKIAYVLHLGGEYPGQFESEWMRHFCEGLSRRVTLLLSRPGLLPVLPEATSRHWRNRLFSGGLRMVYQPVINLLGGVPPKVEALARLEMEDGQTILPGNFIGVLGEQELDRLFWHGLAQALTDLRGWDSQGLSLGLSVNAPPFILTQSDFLPRLREQLREQLRKSGFSPNRLYLELLESLQMEMNHEFVSSLQELSRLGIHIVMDDLGSGYSSLDRLRSLPFEAVKVDQSLIRNARTDPYRTVSFIGMLVQLGRDLDMSVVVEGLEFLEQVEIAFFLGAHFGQGFFLATPMSAENVPEWYGHFSRFSPIQTPKTALGALALHWKSTHVGTSLESARYRLSLEDCPNTRFLEEKGLSGLPIGLLHRKLHELRTRGASSVSALRAMESEFSSELVRLILQEKL</sequence>
<reference evidence="5 6" key="1">
    <citation type="submission" date="2014-06" db="EMBL/GenBank/DDBJ databases">
        <title>Draft genome sequence of iron oxidizing acidophile Leptospirillum ferriphilum DSM14647.</title>
        <authorList>
            <person name="Cardenas J.P."/>
            <person name="Lazcano M."/>
            <person name="Ossandon F.J."/>
            <person name="Corbett M."/>
            <person name="Holmes D.S."/>
            <person name="Watkin E."/>
        </authorList>
    </citation>
    <scope>NUCLEOTIDE SEQUENCE [LARGE SCALE GENOMIC DNA]</scope>
    <source>
        <strain evidence="5 6">DSM 14647</strain>
    </source>
</reference>
<gene>
    <name evidence="5" type="ORF">LptCag_2305</name>
</gene>
<dbReference type="SUPFAM" id="SSF55781">
    <property type="entry name" value="GAF domain-like"/>
    <property type="match status" value="3"/>
</dbReference>
<dbReference type="RefSeq" id="WP_036079782.1">
    <property type="nucleotide sequence ID" value="NZ_JPGK01000001.1"/>
</dbReference>
<dbReference type="InterPro" id="IPR050706">
    <property type="entry name" value="Cyclic-di-GMP_PDE-like"/>
</dbReference>
<dbReference type="PROSITE" id="PS50883">
    <property type="entry name" value="EAL"/>
    <property type="match status" value="1"/>
</dbReference>
<dbReference type="PANTHER" id="PTHR33121">
    <property type="entry name" value="CYCLIC DI-GMP PHOSPHODIESTERASE PDEF"/>
    <property type="match status" value="1"/>
</dbReference>
<dbReference type="InterPro" id="IPR012292">
    <property type="entry name" value="Globin/Proto"/>
</dbReference>
<dbReference type="GO" id="GO:0071111">
    <property type="term" value="F:cyclic-guanylate-specific phosphodiesterase activity"/>
    <property type="evidence" value="ECO:0007669"/>
    <property type="project" value="InterPro"/>
</dbReference>
<dbReference type="Gene3D" id="1.10.490.10">
    <property type="entry name" value="Globins"/>
    <property type="match status" value="1"/>
</dbReference>
<dbReference type="SUPFAM" id="SSF46458">
    <property type="entry name" value="Globin-like"/>
    <property type="match status" value="1"/>
</dbReference>
<comment type="caution">
    <text evidence="5">The sequence shown here is derived from an EMBL/GenBank/DDBJ whole genome shotgun (WGS) entry which is preliminary data.</text>
</comment>
<feature type="domain" description="EAL" evidence="3">
    <location>
        <begin position="846"/>
        <end position="1103"/>
    </location>
</feature>
<organism evidence="5 6">
    <name type="scientific">Leptospirillum ferriphilum</name>
    <dbReference type="NCBI Taxonomy" id="178606"/>
    <lineage>
        <taxon>Bacteria</taxon>
        <taxon>Pseudomonadati</taxon>
        <taxon>Nitrospirota</taxon>
        <taxon>Nitrospiria</taxon>
        <taxon>Nitrospirales</taxon>
        <taxon>Nitrospiraceae</taxon>
        <taxon>Leptospirillum</taxon>
    </lineage>
</organism>
<dbReference type="Gene3D" id="3.30.450.40">
    <property type="match status" value="2"/>
</dbReference>
<dbReference type="InterPro" id="IPR009050">
    <property type="entry name" value="Globin-like_sf"/>
</dbReference>
<feature type="domain" description="GGDEF" evidence="4">
    <location>
        <begin position="372"/>
        <end position="506"/>
    </location>
</feature>
<dbReference type="InterPro" id="IPR003018">
    <property type="entry name" value="GAF"/>
</dbReference>